<accession>A0A1C7D9B0</accession>
<evidence type="ECO:0000313" key="3">
    <source>
        <dbReference type="Proteomes" id="UP000092698"/>
    </source>
</evidence>
<dbReference type="OrthoDB" id="5005871at2"/>
<organism evidence="2 3">
    <name type="scientific">Paraurantiacibacter namhicola</name>
    <dbReference type="NCBI Taxonomy" id="645517"/>
    <lineage>
        <taxon>Bacteria</taxon>
        <taxon>Pseudomonadati</taxon>
        <taxon>Pseudomonadota</taxon>
        <taxon>Alphaproteobacteria</taxon>
        <taxon>Sphingomonadales</taxon>
        <taxon>Erythrobacteraceae</taxon>
        <taxon>Paraurantiacibacter</taxon>
    </lineage>
</organism>
<dbReference type="EMBL" id="CP016545">
    <property type="protein sequence ID" value="ANU07893.1"/>
    <property type="molecule type" value="Genomic_DNA"/>
</dbReference>
<dbReference type="Proteomes" id="UP000092698">
    <property type="component" value="Chromosome"/>
</dbReference>
<feature type="transmembrane region" description="Helical" evidence="1">
    <location>
        <begin position="55"/>
        <end position="75"/>
    </location>
</feature>
<feature type="transmembrane region" description="Helical" evidence="1">
    <location>
        <begin position="82"/>
        <end position="101"/>
    </location>
</feature>
<dbReference type="RefSeq" id="WP_067787505.1">
    <property type="nucleotide sequence ID" value="NZ_CP016545.1"/>
</dbReference>
<keyword evidence="1" id="KW-0812">Transmembrane</keyword>
<feature type="transmembrane region" description="Helical" evidence="1">
    <location>
        <begin position="7"/>
        <end position="26"/>
    </location>
</feature>
<sequence length="127" mass="13800">MPIIEPFLLIWAGILCVATALIHSIMGERQLIGPMLAGAQGVLENDQARQVTRFAWHWTTLLWFLVAAMLVLAGLEGVGNRWMIAAIGAAHLGAGFYDAIVTRGRHVGWPLLVLIGALVLTSLYLTQ</sequence>
<evidence type="ECO:0000256" key="1">
    <source>
        <dbReference type="SAM" id="Phobius"/>
    </source>
</evidence>
<reference evidence="2 3" key="1">
    <citation type="submission" date="2016-07" db="EMBL/GenBank/DDBJ databases">
        <title>Complete genome sequence of Altererythrobacter namhicola JCM 16345T, containing esterase-encoding genes.</title>
        <authorList>
            <person name="Cheng H."/>
            <person name="Wu Y.-H."/>
            <person name="Jian S.-L."/>
            <person name="Huo Y.-Y."/>
            <person name="Wang C.-S."/>
            <person name="Xu X.-W."/>
        </authorList>
    </citation>
    <scope>NUCLEOTIDE SEQUENCE [LARGE SCALE GENOMIC DNA]</scope>
    <source>
        <strain evidence="2 3">JCM 16345</strain>
    </source>
</reference>
<dbReference type="STRING" id="645517.A6F65_01594"/>
<evidence type="ECO:0000313" key="2">
    <source>
        <dbReference type="EMBL" id="ANU07893.1"/>
    </source>
</evidence>
<keyword evidence="3" id="KW-1185">Reference proteome</keyword>
<dbReference type="AlphaFoldDB" id="A0A1C7D9B0"/>
<keyword evidence="1" id="KW-0472">Membrane</keyword>
<proteinExistence type="predicted"/>
<keyword evidence="1" id="KW-1133">Transmembrane helix</keyword>
<protein>
    <submittedName>
        <fullName evidence="2">Uncharacterized protein</fullName>
    </submittedName>
</protein>
<feature type="transmembrane region" description="Helical" evidence="1">
    <location>
        <begin position="107"/>
        <end position="126"/>
    </location>
</feature>
<name>A0A1C7D9B0_9SPHN</name>
<dbReference type="KEGG" id="anh:A6F65_01594"/>
<gene>
    <name evidence="2" type="ORF">A6F65_01594</name>
</gene>